<proteinExistence type="predicted"/>
<dbReference type="PROSITE" id="PS50883">
    <property type="entry name" value="EAL"/>
    <property type="match status" value="1"/>
</dbReference>
<dbReference type="SMART" id="SM00052">
    <property type="entry name" value="EAL"/>
    <property type="match status" value="1"/>
</dbReference>
<dbReference type="GO" id="GO:0071111">
    <property type="term" value="F:cyclic-guanylate-specific phosphodiesterase activity"/>
    <property type="evidence" value="ECO:0007669"/>
    <property type="project" value="InterPro"/>
</dbReference>
<dbReference type="Gene3D" id="3.20.20.450">
    <property type="entry name" value="EAL domain"/>
    <property type="match status" value="1"/>
</dbReference>
<gene>
    <name evidence="2" type="ORF">GCM10011498_15730</name>
</gene>
<protein>
    <submittedName>
        <fullName evidence="2">Diguanylate phosphodiesterase</fullName>
    </submittedName>
</protein>
<keyword evidence="3" id="KW-1185">Reference proteome</keyword>
<dbReference type="AlphaFoldDB" id="A0A916QW67"/>
<sequence length="237" mass="26933">MLAYQPIVHSKNPTRPAYYEGLIRVLDANRRIIPARNFISAIESMETGRILDCLSLELGLVALAEEPTLRLAINMSARSIGYPRWMETLYRGLAMDKTIAERLILEVTESSAMLMPDIVNVFMGDLHRRGISFALDDFGAGYTAFRFFRDFQFDIVKIDGQFIRDIHKDVDNQVLTAALIAIAHQFDMFTVAECVEKKEELAYLQEAGIDCLQGYLLGRPETVPVWKEDETTLEGYL</sequence>
<dbReference type="InterPro" id="IPR001633">
    <property type="entry name" value="EAL_dom"/>
</dbReference>
<dbReference type="InterPro" id="IPR050706">
    <property type="entry name" value="Cyclic-di-GMP_PDE-like"/>
</dbReference>
<comment type="caution">
    <text evidence="2">The sequence shown here is derived from an EMBL/GenBank/DDBJ whole genome shotgun (WGS) entry which is preliminary data.</text>
</comment>
<dbReference type="PANTHER" id="PTHR33121:SF79">
    <property type="entry name" value="CYCLIC DI-GMP PHOSPHODIESTERASE PDED-RELATED"/>
    <property type="match status" value="1"/>
</dbReference>
<dbReference type="SUPFAM" id="SSF141868">
    <property type="entry name" value="EAL domain-like"/>
    <property type="match status" value="1"/>
</dbReference>
<dbReference type="EMBL" id="BMKA01000002">
    <property type="protein sequence ID" value="GGA16161.1"/>
    <property type="molecule type" value="Genomic_DNA"/>
</dbReference>
<name>A0A916QW67_9RHOB</name>
<dbReference type="CDD" id="cd01948">
    <property type="entry name" value="EAL"/>
    <property type="match status" value="1"/>
</dbReference>
<evidence type="ECO:0000259" key="1">
    <source>
        <dbReference type="PROSITE" id="PS50883"/>
    </source>
</evidence>
<reference evidence="2" key="2">
    <citation type="submission" date="2020-09" db="EMBL/GenBank/DDBJ databases">
        <authorList>
            <person name="Sun Q."/>
            <person name="Zhou Y."/>
        </authorList>
    </citation>
    <scope>NUCLEOTIDE SEQUENCE</scope>
    <source>
        <strain evidence="2">CGMCC 1.15880</strain>
    </source>
</reference>
<reference evidence="2" key="1">
    <citation type="journal article" date="2014" name="Int. J. Syst. Evol. Microbiol.">
        <title>Complete genome sequence of Corynebacterium casei LMG S-19264T (=DSM 44701T), isolated from a smear-ripened cheese.</title>
        <authorList>
            <consortium name="US DOE Joint Genome Institute (JGI-PGF)"/>
            <person name="Walter F."/>
            <person name="Albersmeier A."/>
            <person name="Kalinowski J."/>
            <person name="Ruckert C."/>
        </authorList>
    </citation>
    <scope>NUCLEOTIDE SEQUENCE</scope>
    <source>
        <strain evidence="2">CGMCC 1.15880</strain>
    </source>
</reference>
<dbReference type="Proteomes" id="UP000628017">
    <property type="component" value="Unassembled WGS sequence"/>
</dbReference>
<dbReference type="InterPro" id="IPR035919">
    <property type="entry name" value="EAL_sf"/>
</dbReference>
<organism evidence="2 3">
    <name type="scientific">Neptunicoccus cionae</name>
    <dbReference type="NCBI Taxonomy" id="2035344"/>
    <lineage>
        <taxon>Bacteria</taxon>
        <taxon>Pseudomonadati</taxon>
        <taxon>Pseudomonadota</taxon>
        <taxon>Alphaproteobacteria</taxon>
        <taxon>Rhodobacterales</taxon>
        <taxon>Paracoccaceae</taxon>
        <taxon>Neptunicoccus</taxon>
    </lineage>
</organism>
<dbReference type="Pfam" id="PF00563">
    <property type="entry name" value="EAL"/>
    <property type="match status" value="1"/>
</dbReference>
<evidence type="ECO:0000313" key="3">
    <source>
        <dbReference type="Proteomes" id="UP000628017"/>
    </source>
</evidence>
<feature type="domain" description="EAL" evidence="1">
    <location>
        <begin position="1"/>
        <end position="234"/>
    </location>
</feature>
<dbReference type="PANTHER" id="PTHR33121">
    <property type="entry name" value="CYCLIC DI-GMP PHOSPHODIESTERASE PDEF"/>
    <property type="match status" value="1"/>
</dbReference>
<evidence type="ECO:0000313" key="2">
    <source>
        <dbReference type="EMBL" id="GGA16161.1"/>
    </source>
</evidence>
<accession>A0A916QW67</accession>